<name>A0A0A2SVL7_9GAMM</name>
<comment type="caution">
    <text evidence="1">The sequence shown here is derived from an EMBL/GenBank/DDBJ whole genome shotgun (WGS) entry which is preliminary data.</text>
</comment>
<sequence length="313" mass="36227">MISISSLGSHPSSPLKFFNNEKELAKRDDLYTGEDFYFGFDSSNHSFLDIIGGKKPLAIKYGQILSLYKQSIEGNSCVIYCINANEKKLVPIITINTLPADAHLLQQLLPWSFTDFYSERCPVDEWIRSTKRRATHSEYRIQKIIEQISNSQWPNDSELDEFNRNISDLLAKNSDLRITVHDLSPVKAQANPEILPSNHRDLITPYSPFHNNARLSVDFFKTKFPHHITVRLIDDVYSRIEIITPGIEDDLTYKAIYKSTSPVLYWQLKEVLNNPEELTVLLQEEFKDLVDEFLLKQYPERPKQPDSGLICFR</sequence>
<keyword evidence="2" id="KW-1185">Reference proteome</keyword>
<dbReference type="OrthoDB" id="10011247at2"/>
<evidence type="ECO:0000313" key="1">
    <source>
        <dbReference type="EMBL" id="KGP63449.1"/>
    </source>
</evidence>
<dbReference type="EMBL" id="JNCF01000017">
    <property type="protein sequence ID" value="KGP63449.1"/>
    <property type="molecule type" value="Genomic_DNA"/>
</dbReference>
<dbReference type="RefSeq" id="WP_035888902.1">
    <property type="nucleotide sequence ID" value="NZ_JNCF01000017.1"/>
</dbReference>
<accession>A0A0A2SVL7</accession>
<proteinExistence type="predicted"/>
<evidence type="ECO:0000313" key="2">
    <source>
        <dbReference type="Proteomes" id="UP000054422"/>
    </source>
</evidence>
<protein>
    <submittedName>
        <fullName evidence="1">Uncharacterized protein</fullName>
    </submittedName>
</protein>
<reference evidence="1 2" key="1">
    <citation type="submission" date="2014-05" db="EMBL/GenBank/DDBJ databases">
        <authorList>
            <person name="Rizzardi K."/>
            <person name="Winiecka-Krusnell J."/>
            <person name="Ramliden M."/>
            <person name="Alm E."/>
            <person name="Andersson S."/>
            <person name="Byfors S."/>
        </authorList>
    </citation>
    <scope>NUCLEOTIDE SEQUENCE [LARGE SCALE GENOMIC DNA]</scope>
    <source>
        <strain evidence="1 2">LEGN</strain>
    </source>
</reference>
<dbReference type="AlphaFoldDB" id="A0A0A2SVL7"/>
<gene>
    <name evidence="1" type="ORF">EP47_09575</name>
</gene>
<organism evidence="1 2">
    <name type="scientific">Legionella norrlandica</name>
    <dbReference type="NCBI Taxonomy" id="1498499"/>
    <lineage>
        <taxon>Bacteria</taxon>
        <taxon>Pseudomonadati</taxon>
        <taxon>Pseudomonadota</taxon>
        <taxon>Gammaproteobacteria</taxon>
        <taxon>Legionellales</taxon>
        <taxon>Legionellaceae</taxon>
        <taxon>Legionella</taxon>
    </lineage>
</organism>
<dbReference type="STRING" id="1498499.EP47_09575"/>
<dbReference type="Proteomes" id="UP000054422">
    <property type="component" value="Unassembled WGS sequence"/>
</dbReference>